<dbReference type="RefSeq" id="WP_211315429.1">
    <property type="nucleotide sequence ID" value="NZ_QGGW01000001.1"/>
</dbReference>
<dbReference type="Proteomes" id="UP000245708">
    <property type="component" value="Unassembled WGS sequence"/>
</dbReference>
<evidence type="ECO:0000313" key="4">
    <source>
        <dbReference type="Proteomes" id="UP000245708"/>
    </source>
</evidence>
<keyword evidence="2" id="KW-1133">Transmembrane helix</keyword>
<feature type="region of interest" description="Disordered" evidence="1">
    <location>
        <begin position="223"/>
        <end position="265"/>
    </location>
</feature>
<evidence type="ECO:0000256" key="1">
    <source>
        <dbReference type="SAM" id="MobiDB-lite"/>
    </source>
</evidence>
<comment type="caution">
    <text evidence="3">The sequence shown here is derived from an EMBL/GenBank/DDBJ whole genome shotgun (WGS) entry which is preliminary data.</text>
</comment>
<gene>
    <name evidence="3" type="ORF">C7455_101828</name>
</gene>
<organism evidence="3 4">
    <name type="scientific">Roseicyclus mahoneyensis</name>
    <dbReference type="NCBI Taxonomy" id="164332"/>
    <lineage>
        <taxon>Bacteria</taxon>
        <taxon>Pseudomonadati</taxon>
        <taxon>Pseudomonadota</taxon>
        <taxon>Alphaproteobacteria</taxon>
        <taxon>Rhodobacterales</taxon>
        <taxon>Roseobacteraceae</taxon>
        <taxon>Roseicyclus</taxon>
    </lineage>
</organism>
<evidence type="ECO:0008006" key="5">
    <source>
        <dbReference type="Google" id="ProtNLM"/>
    </source>
</evidence>
<sequence>MANSDSFIEEVSEELRRDRLFGAMRRWGWVLALIVLGLVGGAAWLEYQRSQERAAAEGFGTALIAALDLPDPEARLAALEAIPTEGPVPAIVLALLAAGEIVQDGEGADMAADRLRAAAQGAEIPRRYRDLALLRAEILAPSDAETARLVLGTLAEAGAPYAALAEEQLALLDLRTGDLDGALERLRGLERSAAATPGLQQRASQLIVALEAGSRLVDAAPAPVPEVAPEVEPLVEDVAPEADVGQDADTPPETAAEEPAPDTGN</sequence>
<keyword evidence="4" id="KW-1185">Reference proteome</keyword>
<feature type="transmembrane region" description="Helical" evidence="2">
    <location>
        <begin position="27"/>
        <end position="45"/>
    </location>
</feature>
<evidence type="ECO:0000256" key="2">
    <source>
        <dbReference type="SAM" id="Phobius"/>
    </source>
</evidence>
<proteinExistence type="predicted"/>
<keyword evidence="2" id="KW-0812">Transmembrane</keyword>
<feature type="compositionally biased region" description="Acidic residues" evidence="1">
    <location>
        <begin position="233"/>
        <end position="246"/>
    </location>
</feature>
<feature type="compositionally biased region" description="Acidic residues" evidence="1">
    <location>
        <begin position="255"/>
        <end position="265"/>
    </location>
</feature>
<dbReference type="EMBL" id="QGGW01000001">
    <property type="protein sequence ID" value="PWK62792.1"/>
    <property type="molecule type" value="Genomic_DNA"/>
</dbReference>
<accession>A0A316GRV4</accession>
<keyword evidence="2" id="KW-0472">Membrane</keyword>
<feature type="compositionally biased region" description="Low complexity" evidence="1">
    <location>
        <begin position="223"/>
        <end position="232"/>
    </location>
</feature>
<evidence type="ECO:0000313" key="3">
    <source>
        <dbReference type="EMBL" id="PWK62792.1"/>
    </source>
</evidence>
<name>A0A316GRV4_9RHOB</name>
<protein>
    <recommendedName>
        <fullName evidence="5">Tetratricopeptide repeat-like domain-containing protein</fullName>
    </recommendedName>
</protein>
<reference evidence="3 4" key="1">
    <citation type="submission" date="2018-05" db="EMBL/GenBank/DDBJ databases">
        <title>Genomic Encyclopedia of Type Strains, Phase IV (KMG-IV): sequencing the most valuable type-strain genomes for metagenomic binning, comparative biology and taxonomic classification.</title>
        <authorList>
            <person name="Goeker M."/>
        </authorList>
    </citation>
    <scope>NUCLEOTIDE SEQUENCE [LARGE SCALE GENOMIC DNA]</scope>
    <source>
        <strain evidence="3 4">DSM 16097</strain>
    </source>
</reference>
<dbReference type="AlphaFoldDB" id="A0A316GRV4"/>